<keyword evidence="2" id="KW-1185">Reference proteome</keyword>
<accession>A0ACB8UA64</accession>
<evidence type="ECO:0000313" key="2">
    <source>
        <dbReference type="Proteomes" id="UP001055072"/>
    </source>
</evidence>
<sequence length="303" mass="33578">MSDQTYQATIDGTISWDLIFNYDNSTNSGTIREKLTITTTETLEYSTFEQSFNETVRKELEKSHVGSEVGASYEGVTAKLEASIDISTEITDTLQETTSTTFKSNYSKTTTYERDVTVGPNSKLSLYQQRFSAPGLNVLGSAVSTNPPPSQTVTIQYVVRPIRFISGIQVHYGDSPSEAPANRVLEYSGQNDDINAGYGGKYVWLVPTYTYNASEAATRFDLFIQDKAHSGWDDLAKGAGGSFRYLQPVPDASNYSKITDLKLYRSNNGVGTFPVPYTSHTTDINANRKKTFLYLIWSTATAY</sequence>
<organism evidence="1 2">
    <name type="scientific">Irpex rosettiformis</name>
    <dbReference type="NCBI Taxonomy" id="378272"/>
    <lineage>
        <taxon>Eukaryota</taxon>
        <taxon>Fungi</taxon>
        <taxon>Dikarya</taxon>
        <taxon>Basidiomycota</taxon>
        <taxon>Agaricomycotina</taxon>
        <taxon>Agaricomycetes</taxon>
        <taxon>Polyporales</taxon>
        <taxon>Irpicaceae</taxon>
        <taxon>Irpex</taxon>
    </lineage>
</organism>
<reference evidence="1" key="1">
    <citation type="journal article" date="2021" name="Environ. Microbiol.">
        <title>Gene family expansions and transcriptome signatures uncover fungal adaptations to wood decay.</title>
        <authorList>
            <person name="Hage H."/>
            <person name="Miyauchi S."/>
            <person name="Viragh M."/>
            <person name="Drula E."/>
            <person name="Min B."/>
            <person name="Chaduli D."/>
            <person name="Navarro D."/>
            <person name="Favel A."/>
            <person name="Norest M."/>
            <person name="Lesage-Meessen L."/>
            <person name="Balint B."/>
            <person name="Merenyi Z."/>
            <person name="de Eugenio L."/>
            <person name="Morin E."/>
            <person name="Martinez A.T."/>
            <person name="Baldrian P."/>
            <person name="Stursova M."/>
            <person name="Martinez M.J."/>
            <person name="Novotny C."/>
            <person name="Magnuson J.K."/>
            <person name="Spatafora J.W."/>
            <person name="Maurice S."/>
            <person name="Pangilinan J."/>
            <person name="Andreopoulos W."/>
            <person name="LaButti K."/>
            <person name="Hundley H."/>
            <person name="Na H."/>
            <person name="Kuo A."/>
            <person name="Barry K."/>
            <person name="Lipzen A."/>
            <person name="Henrissat B."/>
            <person name="Riley R."/>
            <person name="Ahrendt S."/>
            <person name="Nagy L.G."/>
            <person name="Grigoriev I.V."/>
            <person name="Martin F."/>
            <person name="Rosso M.N."/>
        </authorList>
    </citation>
    <scope>NUCLEOTIDE SEQUENCE</scope>
    <source>
        <strain evidence="1">CBS 384.51</strain>
    </source>
</reference>
<proteinExistence type="predicted"/>
<dbReference type="EMBL" id="MU274906">
    <property type="protein sequence ID" value="KAI0091203.1"/>
    <property type="molecule type" value="Genomic_DNA"/>
</dbReference>
<protein>
    <submittedName>
        <fullName evidence="1">Uncharacterized protein</fullName>
    </submittedName>
</protein>
<dbReference type="Proteomes" id="UP001055072">
    <property type="component" value="Unassembled WGS sequence"/>
</dbReference>
<gene>
    <name evidence="1" type="ORF">BDY19DRAFT_689193</name>
</gene>
<comment type="caution">
    <text evidence="1">The sequence shown here is derived from an EMBL/GenBank/DDBJ whole genome shotgun (WGS) entry which is preliminary data.</text>
</comment>
<name>A0ACB8UA64_9APHY</name>
<evidence type="ECO:0000313" key="1">
    <source>
        <dbReference type="EMBL" id="KAI0091203.1"/>
    </source>
</evidence>